<dbReference type="AlphaFoldDB" id="A0A392VNC8"/>
<evidence type="ECO:0000313" key="3">
    <source>
        <dbReference type="Proteomes" id="UP000265520"/>
    </source>
</evidence>
<protein>
    <submittedName>
        <fullName evidence="2">Uncharacterized protein</fullName>
    </submittedName>
</protein>
<comment type="caution">
    <text evidence="2">The sequence shown here is derived from an EMBL/GenBank/DDBJ whole genome shotgun (WGS) entry which is preliminary data.</text>
</comment>
<keyword evidence="3" id="KW-1185">Reference proteome</keyword>
<feature type="non-terminal residue" evidence="2">
    <location>
        <position position="1"/>
    </location>
</feature>
<evidence type="ECO:0000313" key="2">
    <source>
        <dbReference type="EMBL" id="MCI88993.1"/>
    </source>
</evidence>
<dbReference type="EMBL" id="LXQA011207463">
    <property type="protein sequence ID" value="MCI88993.1"/>
    <property type="molecule type" value="Genomic_DNA"/>
</dbReference>
<dbReference type="Proteomes" id="UP000265520">
    <property type="component" value="Unassembled WGS sequence"/>
</dbReference>
<accession>A0A392VNC8</accession>
<reference evidence="2 3" key="1">
    <citation type="journal article" date="2018" name="Front. Plant Sci.">
        <title>Red Clover (Trifolium pratense) and Zigzag Clover (T. medium) - A Picture of Genomic Similarities and Differences.</title>
        <authorList>
            <person name="Dluhosova J."/>
            <person name="Istvanek J."/>
            <person name="Nedelnik J."/>
            <person name="Repkova J."/>
        </authorList>
    </citation>
    <scope>NUCLEOTIDE SEQUENCE [LARGE SCALE GENOMIC DNA]</scope>
    <source>
        <strain evidence="3">cv. 10/8</strain>
        <tissue evidence="2">Leaf</tissue>
    </source>
</reference>
<organism evidence="2 3">
    <name type="scientific">Trifolium medium</name>
    <dbReference type="NCBI Taxonomy" id="97028"/>
    <lineage>
        <taxon>Eukaryota</taxon>
        <taxon>Viridiplantae</taxon>
        <taxon>Streptophyta</taxon>
        <taxon>Embryophyta</taxon>
        <taxon>Tracheophyta</taxon>
        <taxon>Spermatophyta</taxon>
        <taxon>Magnoliopsida</taxon>
        <taxon>eudicotyledons</taxon>
        <taxon>Gunneridae</taxon>
        <taxon>Pentapetalae</taxon>
        <taxon>rosids</taxon>
        <taxon>fabids</taxon>
        <taxon>Fabales</taxon>
        <taxon>Fabaceae</taxon>
        <taxon>Papilionoideae</taxon>
        <taxon>50 kb inversion clade</taxon>
        <taxon>NPAAA clade</taxon>
        <taxon>Hologalegina</taxon>
        <taxon>IRL clade</taxon>
        <taxon>Trifolieae</taxon>
        <taxon>Trifolium</taxon>
    </lineage>
</organism>
<evidence type="ECO:0000256" key="1">
    <source>
        <dbReference type="SAM" id="MobiDB-lite"/>
    </source>
</evidence>
<proteinExistence type="predicted"/>
<feature type="region of interest" description="Disordered" evidence="1">
    <location>
        <begin position="47"/>
        <end position="66"/>
    </location>
</feature>
<name>A0A392VNC8_9FABA</name>
<sequence>QQYIARAHAPRPWAAHRAASICFSQITTQAAPRVTLPCVPRQEQIQQPDPVFINSQGKSQQSPPCL</sequence>